<evidence type="ECO:0000256" key="1">
    <source>
        <dbReference type="SAM" id="MobiDB-lite"/>
    </source>
</evidence>
<proteinExistence type="predicted"/>
<feature type="compositionally biased region" description="Low complexity" evidence="1">
    <location>
        <begin position="140"/>
        <end position="150"/>
    </location>
</feature>
<accession>A0A0A9CHZ1</accession>
<organism evidence="2">
    <name type="scientific">Arundo donax</name>
    <name type="common">Giant reed</name>
    <name type="synonym">Donax arundinaceus</name>
    <dbReference type="NCBI Taxonomy" id="35708"/>
    <lineage>
        <taxon>Eukaryota</taxon>
        <taxon>Viridiplantae</taxon>
        <taxon>Streptophyta</taxon>
        <taxon>Embryophyta</taxon>
        <taxon>Tracheophyta</taxon>
        <taxon>Spermatophyta</taxon>
        <taxon>Magnoliopsida</taxon>
        <taxon>Liliopsida</taxon>
        <taxon>Poales</taxon>
        <taxon>Poaceae</taxon>
        <taxon>PACMAD clade</taxon>
        <taxon>Arundinoideae</taxon>
        <taxon>Arundineae</taxon>
        <taxon>Arundo</taxon>
    </lineage>
</organism>
<reference evidence="2" key="2">
    <citation type="journal article" date="2015" name="Data Brief">
        <title>Shoot transcriptome of the giant reed, Arundo donax.</title>
        <authorList>
            <person name="Barrero R.A."/>
            <person name="Guerrero F.D."/>
            <person name="Moolhuijzen P."/>
            <person name="Goolsby J.A."/>
            <person name="Tidwell J."/>
            <person name="Bellgard S.E."/>
            <person name="Bellgard M.I."/>
        </authorList>
    </citation>
    <scope>NUCLEOTIDE SEQUENCE</scope>
    <source>
        <tissue evidence="2">Shoot tissue taken approximately 20 cm above the soil surface</tissue>
    </source>
</reference>
<dbReference type="AlphaFoldDB" id="A0A0A9CHZ1"/>
<protein>
    <submittedName>
        <fullName evidence="2">Uncharacterized protein</fullName>
    </submittedName>
</protein>
<dbReference type="EMBL" id="GBRH01224880">
    <property type="protein sequence ID" value="JAD73015.1"/>
    <property type="molecule type" value="Transcribed_RNA"/>
</dbReference>
<evidence type="ECO:0000313" key="2">
    <source>
        <dbReference type="EMBL" id="JAD73015.1"/>
    </source>
</evidence>
<sequence>MASHHHLRVHPRCLLPIPQRLPLRSPLRCPVRLVQPLRHPVRPCAAPLSPFAHDHAAVRFFSRSKSSNRNRPCSPGKSAPMNSLPACRIGCPRFAPLLRIVSCGHEIRIEGPTSARTAAQGPRHLLQNRGARAACRHPSTRTPMRTSRRR</sequence>
<name>A0A0A9CHZ1_ARUDO</name>
<reference evidence="2" key="1">
    <citation type="submission" date="2014-09" db="EMBL/GenBank/DDBJ databases">
        <authorList>
            <person name="Magalhaes I.L.F."/>
            <person name="Oliveira U."/>
            <person name="Santos F.R."/>
            <person name="Vidigal T.H.D.A."/>
            <person name="Brescovit A.D."/>
            <person name="Santos A.J."/>
        </authorList>
    </citation>
    <scope>NUCLEOTIDE SEQUENCE</scope>
    <source>
        <tissue evidence="2">Shoot tissue taken approximately 20 cm above the soil surface</tissue>
    </source>
</reference>
<feature type="region of interest" description="Disordered" evidence="1">
    <location>
        <begin position="129"/>
        <end position="150"/>
    </location>
</feature>